<evidence type="ECO:0000313" key="1">
    <source>
        <dbReference type="EMBL" id="KKL89631.1"/>
    </source>
</evidence>
<reference evidence="1" key="1">
    <citation type="journal article" date="2015" name="Nature">
        <title>Complex archaea that bridge the gap between prokaryotes and eukaryotes.</title>
        <authorList>
            <person name="Spang A."/>
            <person name="Saw J.H."/>
            <person name="Jorgensen S.L."/>
            <person name="Zaremba-Niedzwiedzka K."/>
            <person name="Martijn J."/>
            <person name="Lind A.E."/>
            <person name="van Eijk R."/>
            <person name="Schleper C."/>
            <person name="Guy L."/>
            <person name="Ettema T.J."/>
        </authorList>
    </citation>
    <scope>NUCLEOTIDE SEQUENCE</scope>
</reference>
<organism evidence="1">
    <name type="scientific">marine sediment metagenome</name>
    <dbReference type="NCBI Taxonomy" id="412755"/>
    <lineage>
        <taxon>unclassified sequences</taxon>
        <taxon>metagenomes</taxon>
        <taxon>ecological metagenomes</taxon>
    </lineage>
</organism>
<gene>
    <name evidence="1" type="ORF">LCGC14_1912780</name>
</gene>
<name>A0A0F9GGB2_9ZZZZ</name>
<accession>A0A0F9GGB2</accession>
<feature type="non-terminal residue" evidence="1">
    <location>
        <position position="1"/>
    </location>
</feature>
<dbReference type="AlphaFoldDB" id="A0A0F9GGB2"/>
<comment type="caution">
    <text evidence="1">The sequence shown here is derived from an EMBL/GenBank/DDBJ whole genome shotgun (WGS) entry which is preliminary data.</text>
</comment>
<dbReference type="EMBL" id="LAZR01020232">
    <property type="protein sequence ID" value="KKL89631.1"/>
    <property type="molecule type" value="Genomic_DNA"/>
</dbReference>
<sequence>VEKQSYPAVDETLVDEYVDIMVAVLCNEERSTWRDMLSYNAGVWWMLGLTRGDDSVRRTVFEIVLGQAKRGSMGAV</sequence>
<proteinExistence type="predicted"/>
<protein>
    <submittedName>
        <fullName evidence="1">Uncharacterized protein</fullName>
    </submittedName>
</protein>